<keyword evidence="1" id="KW-0614">Plasmid</keyword>
<protein>
    <submittedName>
        <fullName evidence="1">Uncharacterized protein</fullName>
    </submittedName>
</protein>
<organism evidence="1">
    <name type="scientific">Klebsiella pneumoniae</name>
    <dbReference type="NCBI Taxonomy" id="573"/>
    <lineage>
        <taxon>Bacteria</taxon>
        <taxon>Pseudomonadati</taxon>
        <taxon>Pseudomonadota</taxon>
        <taxon>Gammaproteobacteria</taxon>
        <taxon>Enterobacterales</taxon>
        <taxon>Enterobacteriaceae</taxon>
        <taxon>Klebsiella/Raoultella group</taxon>
        <taxon>Klebsiella</taxon>
        <taxon>Klebsiella pneumoniae complex</taxon>
    </lineage>
</organism>
<dbReference type="AlphaFoldDB" id="A0A8B0SRD9"/>
<accession>A0A8B0SRD9</accession>
<geneLocation type="plasmid" evidence="1">
    <name>p17-15-vir-like</name>
</geneLocation>
<reference evidence="1" key="1">
    <citation type="submission" date="2020-01" db="EMBL/GenBank/DDBJ databases">
        <authorList>
            <person name="Qin S."/>
        </authorList>
    </citation>
    <scope>NUCLEOTIDE SEQUENCE</scope>
    <source>
        <strain evidence="1">CVir17-16-YZ6g</strain>
        <plasmid evidence="1">p17-15-vir-like</plasmid>
    </source>
</reference>
<dbReference type="EMBL" id="MN956836">
    <property type="protein sequence ID" value="QTX13815.1"/>
    <property type="molecule type" value="Genomic_DNA"/>
</dbReference>
<evidence type="ECO:0000313" key="1">
    <source>
        <dbReference type="EMBL" id="QTX13815.1"/>
    </source>
</evidence>
<proteinExistence type="predicted"/>
<name>A0A8B0SRD9_KLEPN</name>
<sequence length="74" mass="8654">MAHQHKCVGCRCKYKKMTSVPTTVRKSGKSDFLREYSMVINNRSSPHNTDISKRNMLHIYDVVFSSLFKLYTTH</sequence>